<comment type="similarity">
    <text evidence="7">Belongs to the transferase hexapeptide repeat family. LpxD subfamily.</text>
</comment>
<dbReference type="NCBIfam" id="TIGR01853">
    <property type="entry name" value="lipid_A_lpxD"/>
    <property type="match status" value="1"/>
</dbReference>
<feature type="active site" description="Proton acceptor" evidence="7">
    <location>
        <position position="254"/>
    </location>
</feature>
<dbReference type="SUPFAM" id="SSF51161">
    <property type="entry name" value="Trimeric LpxA-like enzymes"/>
    <property type="match status" value="1"/>
</dbReference>
<comment type="catalytic activity">
    <reaction evidence="7">
        <text>a UDP-3-O-[(3R)-3-hydroxyacyl]-alpha-D-glucosamine + a (3R)-hydroxyacyl-[ACP] = a UDP-2-N,3-O-bis[(3R)-3-hydroxyacyl]-alpha-D-glucosamine + holo-[ACP] + H(+)</text>
        <dbReference type="Rhea" id="RHEA:53836"/>
        <dbReference type="Rhea" id="RHEA-COMP:9685"/>
        <dbReference type="Rhea" id="RHEA-COMP:9945"/>
        <dbReference type="ChEBI" id="CHEBI:15378"/>
        <dbReference type="ChEBI" id="CHEBI:64479"/>
        <dbReference type="ChEBI" id="CHEBI:78827"/>
        <dbReference type="ChEBI" id="CHEBI:137740"/>
        <dbReference type="ChEBI" id="CHEBI:137748"/>
        <dbReference type="EC" id="2.3.1.191"/>
    </reaction>
</comment>
<name>A0A840VLI2_9PROT</name>
<comment type="caution">
    <text evidence="9">The sequence shown here is derived from an EMBL/GenBank/DDBJ whole genome shotgun (WGS) entry which is preliminary data.</text>
</comment>
<dbReference type="InterPro" id="IPR001451">
    <property type="entry name" value="Hexapep"/>
</dbReference>
<dbReference type="RefSeq" id="WP_183265344.1">
    <property type="nucleotide sequence ID" value="NZ_JACHFJ010000002.1"/>
</dbReference>
<dbReference type="NCBIfam" id="NF002060">
    <property type="entry name" value="PRK00892.1"/>
    <property type="match status" value="1"/>
</dbReference>
<dbReference type="EMBL" id="JACHFJ010000002">
    <property type="protein sequence ID" value="MBB5372330.1"/>
    <property type="molecule type" value="Genomic_DNA"/>
</dbReference>
<protein>
    <recommendedName>
        <fullName evidence="7">UDP-3-O-acylglucosamine N-acyltransferase</fullName>
        <ecNumber evidence="7">2.3.1.191</ecNumber>
    </recommendedName>
</protein>
<dbReference type="InterPro" id="IPR018357">
    <property type="entry name" value="Hexapep_transf_CS"/>
</dbReference>
<evidence type="ECO:0000256" key="2">
    <source>
        <dbReference type="ARBA" id="ARBA00022556"/>
    </source>
</evidence>
<dbReference type="CDD" id="cd03352">
    <property type="entry name" value="LbH_LpxD"/>
    <property type="match status" value="1"/>
</dbReference>
<dbReference type="HAMAP" id="MF_00523">
    <property type="entry name" value="LpxD"/>
    <property type="match status" value="1"/>
</dbReference>
<dbReference type="InterPro" id="IPR007691">
    <property type="entry name" value="LpxD"/>
</dbReference>
<keyword evidence="10" id="KW-1185">Reference proteome</keyword>
<keyword evidence="3 7" id="KW-0808">Transferase</keyword>
<keyword evidence="2 7" id="KW-0441">Lipid A biosynthesis</keyword>
<dbReference type="Pfam" id="PF14602">
    <property type="entry name" value="Hexapep_2"/>
    <property type="match status" value="2"/>
</dbReference>
<evidence type="ECO:0000256" key="3">
    <source>
        <dbReference type="ARBA" id="ARBA00022679"/>
    </source>
</evidence>
<accession>A0A840VLI2</accession>
<dbReference type="GO" id="GO:0009245">
    <property type="term" value="P:lipid A biosynthetic process"/>
    <property type="evidence" value="ECO:0007669"/>
    <property type="project" value="UniProtKB-UniRule"/>
</dbReference>
<dbReference type="UniPathway" id="UPA00973"/>
<dbReference type="PANTHER" id="PTHR43378:SF2">
    <property type="entry name" value="UDP-3-O-ACYLGLUCOSAMINE N-ACYLTRANSFERASE 1, MITOCHONDRIAL-RELATED"/>
    <property type="match status" value="1"/>
</dbReference>
<sequence>MQESAKPGDARFFRRTGPHSLGRIAELLGVQAAEPERLIHGVAPLQSAGPEDVSFLDNRRYAGLLAATKAGAVILHPDFADKVPQGCVALITPEPYVGWAKVSALFFPFPEATPGQHPSAIVDPSAIIDPTAEIGPGAVISAGAEVGAGSSIGALAYVGPGVVVGRNCRIHPQVTISHAILGDRVVLYPGARIGQDGFGFAISKTGFTPVPQLGRVIIGDGAEIGANSTIDRGSAQDTVIGPGVHVDNLVQLGHNVNVGANSVIVAQAGVSGSTQIGPGVMIAAQAGLTGHLTIGAGARIGAQSGVMQDVPAGEEVLGAPAQNAKAFFREVLTLRKLAQNARKGPKTGTE</sequence>
<evidence type="ECO:0000256" key="6">
    <source>
        <dbReference type="ARBA" id="ARBA00023315"/>
    </source>
</evidence>
<dbReference type="Gene3D" id="2.160.10.10">
    <property type="entry name" value="Hexapeptide repeat proteins"/>
    <property type="match status" value="1"/>
</dbReference>
<evidence type="ECO:0000313" key="9">
    <source>
        <dbReference type="EMBL" id="MBB5372330.1"/>
    </source>
</evidence>
<dbReference type="GO" id="GO:0103118">
    <property type="term" value="F:UDP-3-O-[(3R)-3-hydroxyacyl]-glucosamine N-acyltransferase activity"/>
    <property type="evidence" value="ECO:0007669"/>
    <property type="project" value="UniProtKB-EC"/>
</dbReference>
<keyword evidence="5 7" id="KW-0443">Lipid metabolism</keyword>
<dbReference type="GO" id="GO:0016410">
    <property type="term" value="F:N-acyltransferase activity"/>
    <property type="evidence" value="ECO:0007669"/>
    <property type="project" value="InterPro"/>
</dbReference>
<evidence type="ECO:0000256" key="1">
    <source>
        <dbReference type="ARBA" id="ARBA00022516"/>
    </source>
</evidence>
<feature type="domain" description="UDP-3-O-[3-hydroxymyristoyl] glucosamine N-acyltransferase non-repeat region" evidence="8">
    <location>
        <begin position="37"/>
        <end position="105"/>
    </location>
</feature>
<comment type="pathway">
    <text evidence="7">Bacterial outer membrane biogenesis; LPS lipid A biosynthesis.</text>
</comment>
<dbReference type="EC" id="2.3.1.191" evidence="7"/>
<keyword evidence="6 7" id="KW-0012">Acyltransferase</keyword>
<evidence type="ECO:0000256" key="5">
    <source>
        <dbReference type="ARBA" id="ARBA00023098"/>
    </source>
</evidence>
<evidence type="ECO:0000313" key="10">
    <source>
        <dbReference type="Proteomes" id="UP000553706"/>
    </source>
</evidence>
<reference evidence="9 10" key="1">
    <citation type="submission" date="2020-08" db="EMBL/GenBank/DDBJ databases">
        <title>Genomic Encyclopedia of Type Strains, Phase IV (KMG-IV): sequencing the most valuable type-strain genomes for metagenomic binning, comparative biology and taxonomic classification.</title>
        <authorList>
            <person name="Goeker M."/>
        </authorList>
    </citation>
    <scope>NUCLEOTIDE SEQUENCE [LARGE SCALE GENOMIC DNA]</scope>
    <source>
        <strain evidence="9 10">DSM 27026</strain>
    </source>
</reference>
<dbReference type="PROSITE" id="PS00101">
    <property type="entry name" value="HEXAPEP_TRANSFERASES"/>
    <property type="match status" value="2"/>
</dbReference>
<evidence type="ECO:0000256" key="4">
    <source>
        <dbReference type="ARBA" id="ARBA00022737"/>
    </source>
</evidence>
<comment type="function">
    <text evidence="7">Catalyzes the N-acylation of UDP-3-O-acylglucosamine using 3-hydroxyacyl-ACP as the acyl donor. Is involved in the biosynthesis of lipid A, a phosphorylated glycolipid that anchors the lipopolysaccharide to the outer membrane of the cell.</text>
</comment>
<evidence type="ECO:0000259" key="8">
    <source>
        <dbReference type="Pfam" id="PF04613"/>
    </source>
</evidence>
<keyword evidence="1 7" id="KW-0444">Lipid biosynthesis</keyword>
<dbReference type="InterPro" id="IPR020573">
    <property type="entry name" value="UDP_GlcNAc_AcTrfase_non-rep"/>
</dbReference>
<gene>
    <name evidence="7" type="primary">lpxD</name>
    <name evidence="9" type="ORF">HNP71_000568</name>
</gene>
<evidence type="ECO:0000256" key="7">
    <source>
        <dbReference type="HAMAP-Rule" id="MF_00523"/>
    </source>
</evidence>
<dbReference type="InterPro" id="IPR011004">
    <property type="entry name" value="Trimer_LpxA-like_sf"/>
</dbReference>
<dbReference type="PANTHER" id="PTHR43378">
    <property type="entry name" value="UDP-3-O-ACYLGLUCOSAMINE N-ACYLTRANSFERASE"/>
    <property type="match status" value="1"/>
</dbReference>
<dbReference type="Gene3D" id="3.40.1390.10">
    <property type="entry name" value="MurE/MurF, N-terminal domain"/>
    <property type="match status" value="1"/>
</dbReference>
<keyword evidence="4 7" id="KW-0677">Repeat</keyword>
<dbReference type="Proteomes" id="UP000553706">
    <property type="component" value="Unassembled WGS sequence"/>
</dbReference>
<dbReference type="Pfam" id="PF00132">
    <property type="entry name" value="Hexapep"/>
    <property type="match status" value="1"/>
</dbReference>
<proteinExistence type="inferred from homology"/>
<dbReference type="GO" id="GO:0016020">
    <property type="term" value="C:membrane"/>
    <property type="evidence" value="ECO:0007669"/>
    <property type="project" value="GOC"/>
</dbReference>
<organism evidence="9 10">
    <name type="scientific">Acidocella aromatica</name>
    <dbReference type="NCBI Taxonomy" id="1303579"/>
    <lineage>
        <taxon>Bacteria</taxon>
        <taxon>Pseudomonadati</taxon>
        <taxon>Pseudomonadota</taxon>
        <taxon>Alphaproteobacteria</taxon>
        <taxon>Acetobacterales</taxon>
        <taxon>Acidocellaceae</taxon>
        <taxon>Acidocella</taxon>
    </lineage>
</organism>
<dbReference type="Pfam" id="PF04613">
    <property type="entry name" value="LpxD"/>
    <property type="match status" value="1"/>
</dbReference>
<comment type="subunit">
    <text evidence="7">Homotrimer.</text>
</comment>
<dbReference type="AlphaFoldDB" id="A0A840VLI2"/>